<organism evidence="2 3">
    <name type="scientific">Haloarcula salinisoli</name>
    <dbReference type="NCBI Taxonomy" id="2487746"/>
    <lineage>
        <taxon>Archaea</taxon>
        <taxon>Methanobacteriati</taxon>
        <taxon>Methanobacteriota</taxon>
        <taxon>Stenosarchaea group</taxon>
        <taxon>Halobacteria</taxon>
        <taxon>Halobacteriales</taxon>
        <taxon>Haloarculaceae</taxon>
        <taxon>Haloarcula</taxon>
    </lineage>
</organism>
<comment type="caution">
    <text evidence="2">The sequence shown here is derived from an EMBL/GenBank/DDBJ whole genome shotgun (WGS) entry which is preliminary data.</text>
</comment>
<sequence length="264" mass="28752">MTTYGEAVTLGDGEVTPFSTATPAGVPKYHGVEFDREVVTGSLPTGYELAADRTSDDPTYDDKYAPTGQAREIHRRESLQFFVPFPDAEATPVTFLGLNWNPDGHPGGGGAWAKPHFDVHFHMLGTDTVDAIVGPDCAPYDGIPDEQIPTGYNRSPPETAAERYITDMGEHLAPADAPELPGNPAAFTNTLIQGFVGVDGDPELAFLEPMLTREYLREFAGTERFEVPQPSVYPHDQRHPTTYSVRTDPADESIVVALQGFEQV</sequence>
<accession>A0A8J7YR71</accession>
<keyword evidence="3" id="KW-1185">Reference proteome</keyword>
<evidence type="ECO:0000313" key="3">
    <source>
        <dbReference type="Proteomes" id="UP000783863"/>
    </source>
</evidence>
<evidence type="ECO:0000256" key="1">
    <source>
        <dbReference type="SAM" id="MobiDB-lite"/>
    </source>
</evidence>
<proteinExistence type="predicted"/>
<evidence type="ECO:0008006" key="4">
    <source>
        <dbReference type="Google" id="ProtNLM"/>
    </source>
</evidence>
<dbReference type="Proteomes" id="UP000783863">
    <property type="component" value="Unassembled WGS sequence"/>
</dbReference>
<dbReference type="AlphaFoldDB" id="A0A8J7YR71"/>
<protein>
    <recommendedName>
        <fullName evidence="4">DUF5602 domain-containing protein</fullName>
    </recommendedName>
</protein>
<evidence type="ECO:0000313" key="2">
    <source>
        <dbReference type="EMBL" id="MBX0305843.1"/>
    </source>
</evidence>
<name>A0A8J7YR71_9EURY</name>
<reference evidence="2" key="1">
    <citation type="submission" date="2021-06" db="EMBL/GenBank/DDBJ databases">
        <title>Halomicroarcula sp. F24A a new haloarchaeum isolated from saline soil.</title>
        <authorList>
            <person name="Duran-Viseras A."/>
            <person name="Sanchez-Porro C."/>
            <person name="Ventosa A."/>
        </authorList>
    </citation>
    <scope>NUCLEOTIDE SEQUENCE</scope>
    <source>
        <strain evidence="2">F24A</strain>
    </source>
</reference>
<gene>
    <name evidence="2" type="ORF">EGD98_19550</name>
</gene>
<feature type="region of interest" description="Disordered" evidence="1">
    <location>
        <begin position="1"/>
        <end position="22"/>
    </location>
</feature>
<dbReference type="EMBL" id="RKLQ01000006">
    <property type="protein sequence ID" value="MBX0305843.1"/>
    <property type="molecule type" value="Genomic_DNA"/>
</dbReference>